<sequence length="89" mass="9633">MIKNIAIAAFALIAATAAASANGLLSDSATPITKMIENHAKPGDKAVSVSNPEVTYRVLENGMVERKNSRFDTTTYIDPTAVLRDRNRR</sequence>
<dbReference type="RefSeq" id="WP_063949772.1">
    <property type="nucleotide sequence ID" value="NZ_CP072308.1"/>
</dbReference>
<reference evidence="2 3" key="1">
    <citation type="submission" date="2016-05" db="EMBL/GenBank/DDBJ databases">
        <authorList>
            <person name="Lavstsen T."/>
            <person name="Jespersen J.S."/>
        </authorList>
    </citation>
    <scope>NUCLEOTIDE SEQUENCE [LARGE SCALE GENOMIC DNA]</scope>
    <source>
        <strain evidence="2 3">KCJ1736</strain>
    </source>
</reference>
<feature type="signal peptide" evidence="1">
    <location>
        <begin position="1"/>
        <end position="21"/>
    </location>
</feature>
<dbReference type="AlphaFoldDB" id="A0A176X7V8"/>
<evidence type="ECO:0000313" key="2">
    <source>
        <dbReference type="EMBL" id="OAE43766.1"/>
    </source>
</evidence>
<name>A0A176X7V8_AGRTU</name>
<accession>A0A176X7V8</accession>
<dbReference type="Proteomes" id="UP000077098">
    <property type="component" value="Unassembled WGS sequence"/>
</dbReference>
<comment type="caution">
    <text evidence="2">The sequence shown here is derived from an EMBL/GenBank/DDBJ whole genome shotgun (WGS) entry which is preliminary data.</text>
</comment>
<keyword evidence="1" id="KW-0732">Signal</keyword>
<dbReference type="EMBL" id="LXPS01000022">
    <property type="protein sequence ID" value="OAE43766.1"/>
    <property type="molecule type" value="Genomic_DNA"/>
</dbReference>
<proteinExistence type="predicted"/>
<gene>
    <name evidence="2" type="ORF">A7J57_05815</name>
</gene>
<organism evidence="2 3">
    <name type="scientific">Agrobacterium tumefaciens</name>
    <dbReference type="NCBI Taxonomy" id="358"/>
    <lineage>
        <taxon>Bacteria</taxon>
        <taxon>Pseudomonadati</taxon>
        <taxon>Pseudomonadota</taxon>
        <taxon>Alphaproteobacteria</taxon>
        <taxon>Hyphomicrobiales</taxon>
        <taxon>Rhizobiaceae</taxon>
        <taxon>Rhizobium/Agrobacterium group</taxon>
        <taxon>Agrobacterium</taxon>
        <taxon>Agrobacterium tumefaciens complex</taxon>
    </lineage>
</organism>
<protein>
    <recommendedName>
        <fullName evidence="4">Transmembrane protein</fullName>
    </recommendedName>
</protein>
<evidence type="ECO:0000256" key="1">
    <source>
        <dbReference type="SAM" id="SignalP"/>
    </source>
</evidence>
<evidence type="ECO:0008006" key="4">
    <source>
        <dbReference type="Google" id="ProtNLM"/>
    </source>
</evidence>
<evidence type="ECO:0000313" key="3">
    <source>
        <dbReference type="Proteomes" id="UP000077098"/>
    </source>
</evidence>
<feature type="chain" id="PRO_5008053159" description="Transmembrane protein" evidence="1">
    <location>
        <begin position="22"/>
        <end position="89"/>
    </location>
</feature>